<keyword evidence="3" id="KW-1185">Reference proteome</keyword>
<dbReference type="Gene3D" id="3.90.1570.10">
    <property type="entry name" value="tt1808, chain A"/>
    <property type="match status" value="1"/>
</dbReference>
<keyword evidence="2" id="KW-0540">Nuclease</keyword>
<organism evidence="2 3">
    <name type="scientific">Plantactinospora siamensis</name>
    <dbReference type="NCBI Taxonomy" id="555372"/>
    <lineage>
        <taxon>Bacteria</taxon>
        <taxon>Bacillati</taxon>
        <taxon>Actinomycetota</taxon>
        <taxon>Actinomycetes</taxon>
        <taxon>Micromonosporales</taxon>
        <taxon>Micromonosporaceae</taxon>
        <taxon>Plantactinospora</taxon>
    </lineage>
</organism>
<evidence type="ECO:0000259" key="1">
    <source>
        <dbReference type="Pfam" id="PF05685"/>
    </source>
</evidence>
<dbReference type="Pfam" id="PF05685">
    <property type="entry name" value="Uma2"/>
    <property type="match status" value="1"/>
</dbReference>
<name>A0ABV6NW44_9ACTN</name>
<proteinExistence type="predicted"/>
<accession>A0ABV6NW44</accession>
<dbReference type="CDD" id="cd06260">
    <property type="entry name" value="DUF820-like"/>
    <property type="match status" value="1"/>
</dbReference>
<dbReference type="InterPro" id="IPR008538">
    <property type="entry name" value="Uma2"/>
</dbReference>
<dbReference type="GO" id="GO:0004519">
    <property type="term" value="F:endonuclease activity"/>
    <property type="evidence" value="ECO:0007669"/>
    <property type="project" value="UniProtKB-KW"/>
</dbReference>
<keyword evidence="2" id="KW-0378">Hydrolase</keyword>
<protein>
    <submittedName>
        <fullName evidence="2">Uma2 family endonuclease</fullName>
    </submittedName>
</protein>
<dbReference type="RefSeq" id="WP_377337830.1">
    <property type="nucleotide sequence ID" value="NZ_JBHLUE010000008.1"/>
</dbReference>
<dbReference type="Proteomes" id="UP001589894">
    <property type="component" value="Unassembled WGS sequence"/>
</dbReference>
<gene>
    <name evidence="2" type="ORF">ACFFHU_10945</name>
</gene>
<dbReference type="PANTHER" id="PTHR35400:SF3">
    <property type="entry name" value="SLL1072 PROTEIN"/>
    <property type="match status" value="1"/>
</dbReference>
<evidence type="ECO:0000313" key="2">
    <source>
        <dbReference type="EMBL" id="MFC0564649.1"/>
    </source>
</evidence>
<reference evidence="2 3" key="1">
    <citation type="submission" date="2024-09" db="EMBL/GenBank/DDBJ databases">
        <authorList>
            <person name="Sun Q."/>
            <person name="Mori K."/>
        </authorList>
    </citation>
    <scope>NUCLEOTIDE SEQUENCE [LARGE SCALE GENOMIC DNA]</scope>
    <source>
        <strain evidence="2 3">TBRC 2205</strain>
    </source>
</reference>
<keyword evidence="2" id="KW-0255">Endonuclease</keyword>
<dbReference type="InterPro" id="IPR012296">
    <property type="entry name" value="Nuclease_put_TT1808"/>
</dbReference>
<dbReference type="SUPFAM" id="SSF52980">
    <property type="entry name" value="Restriction endonuclease-like"/>
    <property type="match status" value="1"/>
</dbReference>
<evidence type="ECO:0000313" key="3">
    <source>
        <dbReference type="Proteomes" id="UP001589894"/>
    </source>
</evidence>
<dbReference type="InterPro" id="IPR011335">
    <property type="entry name" value="Restrct_endonuc-II-like"/>
</dbReference>
<feature type="domain" description="Putative restriction endonuclease" evidence="1">
    <location>
        <begin position="28"/>
        <end position="184"/>
    </location>
</feature>
<dbReference type="PANTHER" id="PTHR35400">
    <property type="entry name" value="SLR1083 PROTEIN"/>
    <property type="match status" value="1"/>
</dbReference>
<dbReference type="EMBL" id="JBHLUE010000008">
    <property type="protein sequence ID" value="MFC0564649.1"/>
    <property type="molecule type" value="Genomic_DNA"/>
</dbReference>
<sequence>MTAAAVPPSSDRWSGPDLWRQRLGNYTVEDVLSLPDDAPRVELRDGVMIVVPSPTFGHQKISTLLWHWLRQQAPRKLEPSIATGVIVGPDQTFEPDVLLLVAETINFESHYATAEQVSLVVEVVSPSTRRRDRLEKPVYYAEAGIPHYWRIEQNPVHVYAYDLVDGRYELVAESAEELVLAKPFELRLRVRDITP</sequence>
<comment type="caution">
    <text evidence="2">The sequence shown here is derived from an EMBL/GenBank/DDBJ whole genome shotgun (WGS) entry which is preliminary data.</text>
</comment>